<name>A0A956SEQ3_UNCEI</name>
<dbReference type="Proteomes" id="UP000739538">
    <property type="component" value="Unassembled WGS sequence"/>
</dbReference>
<evidence type="ECO:0000256" key="1">
    <source>
        <dbReference type="SAM" id="MobiDB-lite"/>
    </source>
</evidence>
<protein>
    <submittedName>
        <fullName evidence="2">Uncharacterized protein</fullName>
    </submittedName>
</protein>
<dbReference type="AlphaFoldDB" id="A0A956SEQ3"/>
<evidence type="ECO:0000313" key="2">
    <source>
        <dbReference type="EMBL" id="MCA9755558.1"/>
    </source>
</evidence>
<sequence>MGTKTRSIASGGRETSPKATARRGAKTGPKAKARARIEELESIRYDFSPQATARRIELFRSFQRDRVPRSGDLLRLHERLCFSLAFPENEDVRAVASELLAGFATRPDLKRHRKELVDSGLAGTSIEFRFYWLTAIWLVRQGWGKHLSIVWKEFENAEKLNGLWHLLLPFSETPGLDSFAYSAKEWVERLKNPEESDAEFVIRRFDALRVPVPVKEKLYEELDIPMILSSGEGTPSRTRDGWASPVVYRKSPPDATRPRLHSVVRNTKLDVRPVTPSEGRRLIDLANSCMVPRHRDLLIFLGADENDVRMVDAGDGLQFACMGAVPERRLLLESVYGFLTLMNGVPIGYVLNSALYESAEVAYNVFETFRGRGAAFVYSKILAMVHQLFGATSFAVDPYQLGHGNEEGQLSGAWWFYYKLGFRPHDPEIKALVREELAKIRKSPGYRTPPARIDELAADYMYLQLQPSRSRTAVGSRVVREDVLGHLPLGEIGLEATDYLASRFGADRERGVRTCAREAAALLGLRRGVSSLPVGERTAWERWAPLVLALPGVESWSRADRALLAKIMRAKGGRRESDFVQLFDRHKKLRKALLA</sequence>
<gene>
    <name evidence="2" type="ORF">KDA27_07135</name>
</gene>
<feature type="compositionally biased region" description="Basic residues" evidence="1">
    <location>
        <begin position="20"/>
        <end position="33"/>
    </location>
</feature>
<reference evidence="2" key="1">
    <citation type="submission" date="2020-04" db="EMBL/GenBank/DDBJ databases">
        <authorList>
            <person name="Zhang T."/>
        </authorList>
    </citation>
    <scope>NUCLEOTIDE SEQUENCE</scope>
    <source>
        <strain evidence="2">HKST-UBA02</strain>
    </source>
</reference>
<comment type="caution">
    <text evidence="2">The sequence shown here is derived from an EMBL/GenBank/DDBJ whole genome shotgun (WGS) entry which is preliminary data.</text>
</comment>
<reference evidence="2" key="2">
    <citation type="journal article" date="2021" name="Microbiome">
        <title>Successional dynamics and alternative stable states in a saline activated sludge microbial community over 9 years.</title>
        <authorList>
            <person name="Wang Y."/>
            <person name="Ye J."/>
            <person name="Ju F."/>
            <person name="Liu L."/>
            <person name="Boyd J.A."/>
            <person name="Deng Y."/>
            <person name="Parks D.H."/>
            <person name="Jiang X."/>
            <person name="Yin X."/>
            <person name="Woodcroft B.J."/>
            <person name="Tyson G.W."/>
            <person name="Hugenholtz P."/>
            <person name="Polz M.F."/>
            <person name="Zhang T."/>
        </authorList>
    </citation>
    <scope>NUCLEOTIDE SEQUENCE</scope>
    <source>
        <strain evidence="2">HKST-UBA02</strain>
    </source>
</reference>
<accession>A0A956SEQ3</accession>
<feature type="region of interest" description="Disordered" evidence="1">
    <location>
        <begin position="1"/>
        <end position="33"/>
    </location>
</feature>
<organism evidence="2 3">
    <name type="scientific">Eiseniibacteriota bacterium</name>
    <dbReference type="NCBI Taxonomy" id="2212470"/>
    <lineage>
        <taxon>Bacteria</taxon>
        <taxon>Candidatus Eiseniibacteriota</taxon>
    </lineage>
</organism>
<dbReference type="EMBL" id="JAGQHS010000026">
    <property type="protein sequence ID" value="MCA9755558.1"/>
    <property type="molecule type" value="Genomic_DNA"/>
</dbReference>
<proteinExistence type="predicted"/>
<evidence type="ECO:0000313" key="3">
    <source>
        <dbReference type="Proteomes" id="UP000739538"/>
    </source>
</evidence>